<accession>W1XVD9</accession>
<evidence type="ECO:0000313" key="1">
    <source>
        <dbReference type="EMBL" id="ETJ34187.1"/>
    </source>
</evidence>
<feature type="non-terminal residue" evidence="1">
    <location>
        <position position="1"/>
    </location>
</feature>
<gene>
    <name evidence="1" type="ORF">Q604_UNBC11386G0001</name>
</gene>
<sequence length="33" mass="3297">VQLNGDVGVAAGVDLLAVQDRMHFGVDDAGAVS</sequence>
<name>W1XVD9_9ZZZZ</name>
<proteinExistence type="predicted"/>
<dbReference type="AlphaFoldDB" id="W1XVD9"/>
<organism evidence="1">
    <name type="scientific">human gut metagenome</name>
    <dbReference type="NCBI Taxonomy" id="408170"/>
    <lineage>
        <taxon>unclassified sequences</taxon>
        <taxon>metagenomes</taxon>
        <taxon>organismal metagenomes</taxon>
    </lineage>
</organism>
<dbReference type="EMBL" id="AZMM01011386">
    <property type="protein sequence ID" value="ETJ34187.1"/>
    <property type="molecule type" value="Genomic_DNA"/>
</dbReference>
<reference evidence="1" key="1">
    <citation type="submission" date="2013-12" db="EMBL/GenBank/DDBJ databases">
        <title>A Varibaculum cambriense genome reconstructed from a premature infant gut community with otherwise low bacterial novelty that shifts toward anaerobic metabolism during the third week of life.</title>
        <authorList>
            <person name="Brown C.T."/>
            <person name="Sharon I."/>
            <person name="Thomas B.C."/>
            <person name="Castelle C.J."/>
            <person name="Morowitz M.J."/>
            <person name="Banfield J.F."/>
        </authorList>
    </citation>
    <scope>NUCLEOTIDE SEQUENCE</scope>
</reference>
<comment type="caution">
    <text evidence="1">The sequence shown here is derived from an EMBL/GenBank/DDBJ whole genome shotgun (WGS) entry which is preliminary data.</text>
</comment>
<protein>
    <submittedName>
        <fullName evidence="1">Uncharacterized protein</fullName>
    </submittedName>
</protein>